<reference evidence="12" key="1">
    <citation type="submission" date="2016-01" db="EMBL/GenBank/DDBJ databases">
        <authorList>
            <person name="Peeters C."/>
        </authorList>
    </citation>
    <scope>NUCLEOTIDE SEQUENCE [LARGE SCALE GENOMIC DNA]</scope>
</reference>
<evidence type="ECO:0000256" key="6">
    <source>
        <dbReference type="ARBA" id="ARBA00022989"/>
    </source>
</evidence>
<keyword evidence="4 9" id="KW-0997">Cell inner membrane</keyword>
<dbReference type="InterPro" id="IPR055348">
    <property type="entry name" value="DctQ"/>
</dbReference>
<evidence type="ECO:0000256" key="3">
    <source>
        <dbReference type="ARBA" id="ARBA00022475"/>
    </source>
</evidence>
<dbReference type="InterPro" id="IPR007387">
    <property type="entry name" value="TRAP_DctQ"/>
</dbReference>
<feature type="transmembrane region" description="Helical" evidence="9">
    <location>
        <begin position="30"/>
        <end position="52"/>
    </location>
</feature>
<accession>A0A158ITY4</accession>
<evidence type="ECO:0000256" key="8">
    <source>
        <dbReference type="ARBA" id="ARBA00038436"/>
    </source>
</evidence>
<keyword evidence="7 9" id="KW-0472">Membrane</keyword>
<evidence type="ECO:0000256" key="1">
    <source>
        <dbReference type="ARBA" id="ARBA00004429"/>
    </source>
</evidence>
<evidence type="ECO:0000313" key="12">
    <source>
        <dbReference type="Proteomes" id="UP000054740"/>
    </source>
</evidence>
<name>A0A158ITY4_CABCO</name>
<dbReference type="GO" id="GO:0015740">
    <property type="term" value="P:C4-dicarboxylate transport"/>
    <property type="evidence" value="ECO:0007669"/>
    <property type="project" value="TreeGrafter"/>
</dbReference>
<comment type="function">
    <text evidence="9">Part of the tripartite ATP-independent periplasmic (TRAP) transport system.</text>
</comment>
<feature type="transmembrane region" description="Helical" evidence="9">
    <location>
        <begin position="140"/>
        <end position="159"/>
    </location>
</feature>
<dbReference type="EMBL" id="FCNY02000016">
    <property type="protein sequence ID" value="SAL60037.1"/>
    <property type="molecule type" value="Genomic_DNA"/>
</dbReference>
<gene>
    <name evidence="11" type="ORF">AWB70_05404</name>
</gene>
<evidence type="ECO:0000256" key="4">
    <source>
        <dbReference type="ARBA" id="ARBA00022519"/>
    </source>
</evidence>
<sequence length="189" mass="20734">MKPDPQSRVSRDGINNTAALRVLANVEDMLIAVLVFAIFCVVLAGILSRFVFHVSLSWNIEVSVTLMIWMTFIGIAVGVRDKVHVAFELFEDKLSGRWLMLASLFQMLLMGFLLVALAWGGWQFMQLGLDQMTPSGIPQWISFTAIPAGSALGLLHLAAHAWDLAARAGLDAAPQGHNQNHGHTETRAQ</sequence>
<keyword evidence="6 9" id="KW-1133">Transmembrane helix</keyword>
<dbReference type="RefSeq" id="WP_053569940.1">
    <property type="nucleotide sequence ID" value="NZ_FCNY02000016.1"/>
</dbReference>
<comment type="subcellular location">
    <subcellularLocation>
        <location evidence="1 9">Cell inner membrane</location>
        <topology evidence="1 9">Multi-pass membrane protein</topology>
    </subcellularLocation>
</comment>
<dbReference type="PANTHER" id="PTHR35011:SF2">
    <property type="entry name" value="2,3-DIKETO-L-GULONATE TRAP TRANSPORTER SMALL PERMEASE PROTEIN YIAM"/>
    <property type="match status" value="1"/>
</dbReference>
<comment type="similarity">
    <text evidence="8 9">Belongs to the TRAP transporter small permease family.</text>
</comment>
<proteinExistence type="inferred from homology"/>
<feature type="transmembrane region" description="Helical" evidence="9">
    <location>
        <begin position="58"/>
        <end position="77"/>
    </location>
</feature>
<feature type="transmembrane region" description="Helical" evidence="9">
    <location>
        <begin position="98"/>
        <end position="120"/>
    </location>
</feature>
<keyword evidence="2 9" id="KW-0813">Transport</keyword>
<feature type="domain" description="Tripartite ATP-independent periplasmic transporters DctQ component" evidence="10">
    <location>
        <begin position="38"/>
        <end position="165"/>
    </location>
</feature>
<dbReference type="PANTHER" id="PTHR35011">
    <property type="entry name" value="2,3-DIKETO-L-GULONATE TRAP TRANSPORTER SMALL PERMEASE PROTEIN YIAM"/>
    <property type="match status" value="1"/>
</dbReference>
<dbReference type="GO" id="GO:0005886">
    <property type="term" value="C:plasma membrane"/>
    <property type="evidence" value="ECO:0007669"/>
    <property type="project" value="UniProtKB-SubCell"/>
</dbReference>
<dbReference type="Proteomes" id="UP000054740">
    <property type="component" value="Unassembled WGS sequence"/>
</dbReference>
<evidence type="ECO:0000259" key="10">
    <source>
        <dbReference type="Pfam" id="PF04290"/>
    </source>
</evidence>
<comment type="subunit">
    <text evidence="9">The complex comprises the extracytoplasmic solute receptor protein and the two transmembrane proteins.</text>
</comment>
<evidence type="ECO:0000256" key="2">
    <source>
        <dbReference type="ARBA" id="ARBA00022448"/>
    </source>
</evidence>
<protein>
    <recommendedName>
        <fullName evidence="9">TRAP transporter small permease protein</fullName>
    </recommendedName>
</protein>
<keyword evidence="5 9" id="KW-0812">Transmembrane</keyword>
<dbReference type="GO" id="GO:0022857">
    <property type="term" value="F:transmembrane transporter activity"/>
    <property type="evidence" value="ECO:0007669"/>
    <property type="project" value="UniProtKB-UniRule"/>
</dbReference>
<evidence type="ECO:0000256" key="9">
    <source>
        <dbReference type="RuleBase" id="RU369079"/>
    </source>
</evidence>
<dbReference type="Pfam" id="PF04290">
    <property type="entry name" value="DctQ"/>
    <property type="match status" value="1"/>
</dbReference>
<keyword evidence="12" id="KW-1185">Reference proteome</keyword>
<evidence type="ECO:0000256" key="7">
    <source>
        <dbReference type="ARBA" id="ARBA00023136"/>
    </source>
</evidence>
<evidence type="ECO:0000256" key="5">
    <source>
        <dbReference type="ARBA" id="ARBA00022692"/>
    </source>
</evidence>
<organism evidence="11 12">
    <name type="scientific">Caballeronia cordobensis</name>
    <name type="common">Burkholderia cordobensis</name>
    <dbReference type="NCBI Taxonomy" id="1353886"/>
    <lineage>
        <taxon>Bacteria</taxon>
        <taxon>Pseudomonadati</taxon>
        <taxon>Pseudomonadota</taxon>
        <taxon>Betaproteobacteria</taxon>
        <taxon>Burkholderiales</taxon>
        <taxon>Burkholderiaceae</taxon>
        <taxon>Caballeronia</taxon>
    </lineage>
</organism>
<evidence type="ECO:0000313" key="11">
    <source>
        <dbReference type="EMBL" id="SAL60037.1"/>
    </source>
</evidence>
<dbReference type="AlphaFoldDB" id="A0A158ITY4"/>
<keyword evidence="3" id="KW-1003">Cell membrane</keyword>